<reference evidence="6" key="1">
    <citation type="journal article" date="2014" name="Int. J. Syst. Evol. Microbiol.">
        <title>Complete genome sequence of Corynebacterium casei LMG S-19264T (=DSM 44701T), isolated from a smear-ripened cheese.</title>
        <authorList>
            <consortium name="US DOE Joint Genome Institute (JGI-PGF)"/>
            <person name="Walter F."/>
            <person name="Albersmeier A."/>
            <person name="Kalinowski J."/>
            <person name="Ruckert C."/>
        </authorList>
    </citation>
    <scope>NUCLEOTIDE SEQUENCE</scope>
    <source>
        <strain evidence="6">CGMCC 4.7299</strain>
    </source>
</reference>
<evidence type="ECO:0000256" key="2">
    <source>
        <dbReference type="ARBA" id="ARBA00023125"/>
    </source>
</evidence>
<dbReference type="Gene3D" id="1.10.260.40">
    <property type="entry name" value="lambda repressor-like DNA-binding domains"/>
    <property type="match status" value="1"/>
</dbReference>
<comment type="caution">
    <text evidence="6">The sequence shown here is derived from an EMBL/GenBank/DDBJ whole genome shotgun (WGS) entry which is preliminary data.</text>
</comment>
<dbReference type="PANTHER" id="PTHR30146">
    <property type="entry name" value="LACI-RELATED TRANSCRIPTIONAL REPRESSOR"/>
    <property type="match status" value="1"/>
</dbReference>
<dbReference type="PANTHER" id="PTHR30146:SF155">
    <property type="entry name" value="ALANINE RACEMASE"/>
    <property type="match status" value="1"/>
</dbReference>
<dbReference type="Pfam" id="PF13377">
    <property type="entry name" value="Peripla_BP_3"/>
    <property type="match status" value="1"/>
</dbReference>
<dbReference type="Gene3D" id="3.40.50.2300">
    <property type="match status" value="2"/>
</dbReference>
<keyword evidence="2" id="KW-0238">DNA-binding</keyword>
<evidence type="ECO:0000256" key="3">
    <source>
        <dbReference type="ARBA" id="ARBA00023163"/>
    </source>
</evidence>
<dbReference type="SMART" id="SM00354">
    <property type="entry name" value="HTH_LACI"/>
    <property type="match status" value="1"/>
</dbReference>
<dbReference type="GO" id="GO:0003700">
    <property type="term" value="F:DNA-binding transcription factor activity"/>
    <property type="evidence" value="ECO:0007669"/>
    <property type="project" value="TreeGrafter"/>
</dbReference>
<evidence type="ECO:0000256" key="4">
    <source>
        <dbReference type="SAM" id="MobiDB-lite"/>
    </source>
</evidence>
<dbReference type="RefSeq" id="WP_189077949.1">
    <property type="nucleotide sequence ID" value="NZ_BMMX01000002.1"/>
</dbReference>
<dbReference type="GO" id="GO:0000976">
    <property type="term" value="F:transcription cis-regulatory region binding"/>
    <property type="evidence" value="ECO:0007669"/>
    <property type="project" value="TreeGrafter"/>
</dbReference>
<dbReference type="CDD" id="cd06267">
    <property type="entry name" value="PBP1_LacI_sugar_binding-like"/>
    <property type="match status" value="1"/>
</dbReference>
<feature type="domain" description="HTH lacI-type" evidence="5">
    <location>
        <begin position="17"/>
        <end position="71"/>
    </location>
</feature>
<keyword evidence="3" id="KW-0804">Transcription</keyword>
<protein>
    <submittedName>
        <fullName evidence="6">LacI family transcriptional regulator</fullName>
    </submittedName>
</protein>
<proteinExistence type="predicted"/>
<dbReference type="AlphaFoldDB" id="A0A8J3BU25"/>
<dbReference type="CDD" id="cd01392">
    <property type="entry name" value="HTH_LacI"/>
    <property type="match status" value="1"/>
</dbReference>
<reference evidence="6" key="2">
    <citation type="submission" date="2020-09" db="EMBL/GenBank/DDBJ databases">
        <authorList>
            <person name="Sun Q."/>
            <person name="Zhou Y."/>
        </authorList>
    </citation>
    <scope>NUCLEOTIDE SEQUENCE</scope>
    <source>
        <strain evidence="6">CGMCC 4.7299</strain>
    </source>
</reference>
<dbReference type="Proteomes" id="UP000656042">
    <property type="component" value="Unassembled WGS sequence"/>
</dbReference>
<sequence length="369" mass="38703">MVDDRSAPKAGAGGKRLTIADIAARAGLSKVSVSYALNGRPGVSATTRGRVLAIAREMGWSPNSAARALSASRSGIIGLVLGRSPRLLGVEPFYMELIGGVESVLTESSAALLLKVVPDPGDEARIYREWWNSRRVDGVIVTDVRTGDDRLAALADIGMPAVVIGSSPTFATDFATSTLWTDDVRPMEAVVRYLAGLGHRRLARVSGPPTLAHCAERTDVFRRTAAGLGLEPTLVIEADFTGEKGAQATREALLARERPTAIIFDNDVMAVAAVGVAGEMGISVPRDLSLIAWNDSALCTLTHPPLSAMSRDIPAIGADAARLLLDGMTGAAPVARETPPYILTPRGTTAPAPTEPPPSGGVRRWDSDG</sequence>
<name>A0A8J3BU25_9ACTN</name>
<dbReference type="EMBL" id="BMMX01000002">
    <property type="protein sequence ID" value="GGK78505.1"/>
    <property type="molecule type" value="Genomic_DNA"/>
</dbReference>
<dbReference type="PROSITE" id="PS50932">
    <property type="entry name" value="HTH_LACI_2"/>
    <property type="match status" value="1"/>
</dbReference>
<organism evidence="6 7">
    <name type="scientific">Mangrovihabitans endophyticus</name>
    <dbReference type="NCBI Taxonomy" id="1751298"/>
    <lineage>
        <taxon>Bacteria</taxon>
        <taxon>Bacillati</taxon>
        <taxon>Actinomycetota</taxon>
        <taxon>Actinomycetes</taxon>
        <taxon>Micromonosporales</taxon>
        <taxon>Micromonosporaceae</taxon>
        <taxon>Mangrovihabitans</taxon>
    </lineage>
</organism>
<dbReference type="SUPFAM" id="SSF47413">
    <property type="entry name" value="lambda repressor-like DNA-binding domains"/>
    <property type="match status" value="1"/>
</dbReference>
<dbReference type="SUPFAM" id="SSF53822">
    <property type="entry name" value="Periplasmic binding protein-like I"/>
    <property type="match status" value="1"/>
</dbReference>
<gene>
    <name evidence="6" type="ORF">GCM10012284_10510</name>
</gene>
<keyword evidence="7" id="KW-1185">Reference proteome</keyword>
<dbReference type="Pfam" id="PF00356">
    <property type="entry name" value="LacI"/>
    <property type="match status" value="1"/>
</dbReference>
<evidence type="ECO:0000259" key="5">
    <source>
        <dbReference type="PROSITE" id="PS50932"/>
    </source>
</evidence>
<evidence type="ECO:0000313" key="7">
    <source>
        <dbReference type="Proteomes" id="UP000656042"/>
    </source>
</evidence>
<evidence type="ECO:0000313" key="6">
    <source>
        <dbReference type="EMBL" id="GGK78505.1"/>
    </source>
</evidence>
<accession>A0A8J3BU25</accession>
<dbReference type="InterPro" id="IPR028082">
    <property type="entry name" value="Peripla_BP_I"/>
</dbReference>
<dbReference type="InterPro" id="IPR000843">
    <property type="entry name" value="HTH_LacI"/>
</dbReference>
<dbReference type="InterPro" id="IPR010982">
    <property type="entry name" value="Lambda_DNA-bd_dom_sf"/>
</dbReference>
<evidence type="ECO:0000256" key="1">
    <source>
        <dbReference type="ARBA" id="ARBA00023015"/>
    </source>
</evidence>
<keyword evidence="1" id="KW-0805">Transcription regulation</keyword>
<dbReference type="InterPro" id="IPR046335">
    <property type="entry name" value="LacI/GalR-like_sensor"/>
</dbReference>
<feature type="region of interest" description="Disordered" evidence="4">
    <location>
        <begin position="338"/>
        <end position="369"/>
    </location>
</feature>